<protein>
    <submittedName>
        <fullName evidence="2">(Mediterranean fruit fly) hypothetical protein</fullName>
    </submittedName>
</protein>
<sequence length="145" mass="16405">MQLYSKVGWKPRCLTCNCNCIGGMQCLLVSRAYIQTYICMYMQTCINPYPCSVYLFCVTHLLCTLIQAAAFKLSPRFFFIYFVATALCHFAALHCVVRRFPFGFCGQFTCCVQLCVQVYVCVCVCGGALAFLLFSHLLTPLLFTL</sequence>
<feature type="transmembrane region" description="Helical" evidence="1">
    <location>
        <begin position="77"/>
        <end position="97"/>
    </location>
</feature>
<feature type="transmembrane region" description="Helical" evidence="1">
    <location>
        <begin position="118"/>
        <end position="143"/>
    </location>
</feature>
<evidence type="ECO:0000256" key="1">
    <source>
        <dbReference type="SAM" id="Phobius"/>
    </source>
</evidence>
<dbReference type="AlphaFoldDB" id="A0A811VBK7"/>
<reference evidence="2" key="1">
    <citation type="submission" date="2020-11" db="EMBL/GenBank/DDBJ databases">
        <authorList>
            <person name="Whitehead M."/>
        </authorList>
    </citation>
    <scope>NUCLEOTIDE SEQUENCE</scope>
    <source>
        <strain evidence="2">EGII</strain>
    </source>
</reference>
<evidence type="ECO:0000313" key="3">
    <source>
        <dbReference type="Proteomes" id="UP000606786"/>
    </source>
</evidence>
<name>A0A811VBK7_CERCA</name>
<comment type="caution">
    <text evidence="2">The sequence shown here is derived from an EMBL/GenBank/DDBJ whole genome shotgun (WGS) entry which is preliminary data.</text>
</comment>
<feature type="transmembrane region" description="Helical" evidence="1">
    <location>
        <begin position="51"/>
        <end position="71"/>
    </location>
</feature>
<evidence type="ECO:0000313" key="2">
    <source>
        <dbReference type="EMBL" id="CAD7012766.1"/>
    </source>
</evidence>
<accession>A0A811VBK7</accession>
<dbReference type="EMBL" id="CAJHJT010000056">
    <property type="protein sequence ID" value="CAD7012766.1"/>
    <property type="molecule type" value="Genomic_DNA"/>
</dbReference>
<keyword evidence="1" id="KW-0472">Membrane</keyword>
<gene>
    <name evidence="2" type="ORF">CCAP1982_LOCUS20869</name>
</gene>
<keyword evidence="3" id="KW-1185">Reference proteome</keyword>
<organism evidence="2 3">
    <name type="scientific">Ceratitis capitata</name>
    <name type="common">Mediterranean fruit fly</name>
    <name type="synonym">Tephritis capitata</name>
    <dbReference type="NCBI Taxonomy" id="7213"/>
    <lineage>
        <taxon>Eukaryota</taxon>
        <taxon>Metazoa</taxon>
        <taxon>Ecdysozoa</taxon>
        <taxon>Arthropoda</taxon>
        <taxon>Hexapoda</taxon>
        <taxon>Insecta</taxon>
        <taxon>Pterygota</taxon>
        <taxon>Neoptera</taxon>
        <taxon>Endopterygota</taxon>
        <taxon>Diptera</taxon>
        <taxon>Brachycera</taxon>
        <taxon>Muscomorpha</taxon>
        <taxon>Tephritoidea</taxon>
        <taxon>Tephritidae</taxon>
        <taxon>Ceratitis</taxon>
        <taxon>Ceratitis</taxon>
    </lineage>
</organism>
<keyword evidence="1" id="KW-0812">Transmembrane</keyword>
<dbReference type="Proteomes" id="UP000606786">
    <property type="component" value="Unassembled WGS sequence"/>
</dbReference>
<keyword evidence="1" id="KW-1133">Transmembrane helix</keyword>
<proteinExistence type="predicted"/>